<evidence type="ECO:0000313" key="2">
    <source>
        <dbReference type="Proteomes" id="UP000622890"/>
    </source>
</evidence>
<comment type="caution">
    <text evidence="1">The sequence shown here is derived from an EMBL/GenBank/DDBJ whole genome shotgun (WGS) entry which is preliminary data.</text>
</comment>
<organism evidence="1 2">
    <name type="scientific">Noviherbaspirillum pedocola</name>
    <dbReference type="NCBI Taxonomy" id="2801341"/>
    <lineage>
        <taxon>Bacteria</taxon>
        <taxon>Pseudomonadati</taxon>
        <taxon>Pseudomonadota</taxon>
        <taxon>Betaproteobacteria</taxon>
        <taxon>Burkholderiales</taxon>
        <taxon>Oxalobacteraceae</taxon>
        <taxon>Noviherbaspirillum</taxon>
    </lineage>
</organism>
<dbReference type="EMBL" id="JAEPBG010000015">
    <property type="protein sequence ID" value="MBK4737869.1"/>
    <property type="molecule type" value="Genomic_DNA"/>
</dbReference>
<name>A0A934SY81_9BURK</name>
<accession>A0A934SY81</accession>
<proteinExistence type="predicted"/>
<dbReference type="AlphaFoldDB" id="A0A934SY81"/>
<sequence>MLYNAVLKARQLALVSLILAVRMICDFYNWLFNVQTVSVINIDGNGFNEYEYTAVPSVKPNVYRVAFRHWINGRTVSNWSETMDTREWLATRSRLMDQGARSA</sequence>
<keyword evidence="2" id="KW-1185">Reference proteome</keyword>
<gene>
    <name evidence="1" type="ORF">JJB74_24880</name>
</gene>
<evidence type="ECO:0000313" key="1">
    <source>
        <dbReference type="EMBL" id="MBK4737869.1"/>
    </source>
</evidence>
<dbReference type="Proteomes" id="UP000622890">
    <property type="component" value="Unassembled WGS sequence"/>
</dbReference>
<protein>
    <submittedName>
        <fullName evidence="1">Uncharacterized protein</fullName>
    </submittedName>
</protein>
<dbReference type="RefSeq" id="WP_200596516.1">
    <property type="nucleotide sequence ID" value="NZ_JAEPBG010000015.1"/>
</dbReference>
<reference evidence="1" key="1">
    <citation type="submission" date="2021-01" db="EMBL/GenBank/DDBJ databases">
        <title>Genome sequence of strain Noviherbaspirillum sp. DKR-6.</title>
        <authorList>
            <person name="Chaudhary D.K."/>
        </authorList>
    </citation>
    <scope>NUCLEOTIDE SEQUENCE</scope>
    <source>
        <strain evidence="1">DKR-6</strain>
    </source>
</reference>